<evidence type="ECO:0000256" key="1">
    <source>
        <dbReference type="SAM" id="MobiDB-lite"/>
    </source>
</evidence>
<comment type="caution">
    <text evidence="2">The sequence shown here is derived from an EMBL/GenBank/DDBJ whole genome shotgun (WGS) entry which is preliminary data.</text>
</comment>
<feature type="compositionally biased region" description="Polar residues" evidence="1">
    <location>
        <begin position="222"/>
        <end position="231"/>
    </location>
</feature>
<accession>A0ABT1HJC8</accession>
<sequence>MANNGEGAKRRHARGGDRLAPLDHAAAAGVEATGRNSLVQVTWTYNRPVDMAGLERFNTQLGAGRLGRRIEKSAFPWARDRWVDEPSAPAVDIDSLGTSEEVAGWVDRRASIPIDPWAGPAWHIGVLPVDDGSTVVTLVASHALVDGVGMALATADAAASRSRSWGYRPPRTRGAFRGFLHDGLQTVREIPKVFRALVSAVGLMRTRLRVEPTPEATAPTPQQSSAGSKRSTAPPERRDVWAVARVRVNDVAVQARERGGTDTTLLCGVATQLAADLGWVNPLTGESTVALSVNQRTSSNDARANALTEVQIDIDPAAVTIDLSGIRSDLRTALVASTDHPHEFDRLLPLTPFLPKKLFGALIEAPADLARPVTTCAGLGTLDPGVFRPDGSPADTSWFRLTWAALPGRTPIARRQYLYFGWTGSEHEFAVFAATNLRLPGTCTWDQLLDNALERFSLSTER</sequence>
<dbReference type="EMBL" id="JAMTCJ010000004">
    <property type="protein sequence ID" value="MCP2178039.1"/>
    <property type="molecule type" value="Genomic_DNA"/>
</dbReference>
<dbReference type="SUPFAM" id="SSF52777">
    <property type="entry name" value="CoA-dependent acyltransferases"/>
    <property type="match status" value="1"/>
</dbReference>
<keyword evidence="3" id="KW-1185">Reference proteome</keyword>
<dbReference type="InterPro" id="IPR023213">
    <property type="entry name" value="CAT-like_dom_sf"/>
</dbReference>
<evidence type="ECO:0000313" key="3">
    <source>
        <dbReference type="Proteomes" id="UP001206895"/>
    </source>
</evidence>
<feature type="compositionally biased region" description="Low complexity" evidence="1">
    <location>
        <begin position="211"/>
        <end position="221"/>
    </location>
</feature>
<gene>
    <name evidence="2" type="ORF">LX13_003880</name>
</gene>
<feature type="region of interest" description="Disordered" evidence="1">
    <location>
        <begin position="210"/>
        <end position="238"/>
    </location>
</feature>
<reference evidence="2 3" key="1">
    <citation type="submission" date="2022-06" db="EMBL/GenBank/DDBJ databases">
        <title>Genomic Encyclopedia of Archaeal and Bacterial Type Strains, Phase II (KMG-II): from individual species to whole genera.</title>
        <authorList>
            <person name="Goeker M."/>
        </authorList>
    </citation>
    <scope>NUCLEOTIDE SEQUENCE [LARGE SCALE GENOMIC DNA]</scope>
    <source>
        <strain evidence="2 3">DSM 44693</strain>
    </source>
</reference>
<evidence type="ECO:0008006" key="4">
    <source>
        <dbReference type="Google" id="ProtNLM"/>
    </source>
</evidence>
<dbReference type="Proteomes" id="UP001206895">
    <property type="component" value="Unassembled WGS sequence"/>
</dbReference>
<dbReference type="Gene3D" id="3.30.559.10">
    <property type="entry name" value="Chloramphenicol acetyltransferase-like domain"/>
    <property type="match status" value="1"/>
</dbReference>
<evidence type="ECO:0000313" key="2">
    <source>
        <dbReference type="EMBL" id="MCP2178039.1"/>
    </source>
</evidence>
<feature type="region of interest" description="Disordered" evidence="1">
    <location>
        <begin position="1"/>
        <end position="20"/>
    </location>
</feature>
<protein>
    <recommendedName>
        <fullName evidence="4">Diacylglycerol O-acyltransferase</fullName>
    </recommendedName>
</protein>
<organism evidence="2 3">
    <name type="scientific">Williamsia maris</name>
    <dbReference type="NCBI Taxonomy" id="72806"/>
    <lineage>
        <taxon>Bacteria</taxon>
        <taxon>Bacillati</taxon>
        <taxon>Actinomycetota</taxon>
        <taxon>Actinomycetes</taxon>
        <taxon>Mycobacteriales</taxon>
        <taxon>Nocardiaceae</taxon>
        <taxon>Williamsia</taxon>
    </lineage>
</organism>
<name>A0ABT1HJC8_9NOCA</name>
<proteinExistence type="predicted"/>